<sequence length="259" mass="29139">MSKSYGKVTISHQPEQVLQDCLSVLPSSCSLQTWSPCASLLDLFIIQETTFVIFALFTKLKLKKLVLTFTTHAHTKIINQPLPNGFGKPQNNNKKFSLSMECNIQSWKTFLFLDATRMVNLDIMHNLILQILKDHTTFKLFIPESKSKIHFRSHTKSNDTNSSDSESITSNSSLDKITFTEARSLRKDTAKIINESLPTTLTQKNYLPMPTPHTKHPSSGSVEIPSFDADYIPTSEIPSELDISALSDHQIKGEALEQL</sequence>
<dbReference type="EMBL" id="AVOT02059243">
    <property type="protein sequence ID" value="MBW0552939.1"/>
    <property type="molecule type" value="Genomic_DNA"/>
</dbReference>
<dbReference type="Proteomes" id="UP000765509">
    <property type="component" value="Unassembled WGS sequence"/>
</dbReference>
<reference evidence="1" key="1">
    <citation type="submission" date="2021-03" db="EMBL/GenBank/DDBJ databases">
        <title>Draft genome sequence of rust myrtle Austropuccinia psidii MF-1, a brazilian biotype.</title>
        <authorList>
            <person name="Quecine M.C."/>
            <person name="Pachon D.M.R."/>
            <person name="Bonatelli M.L."/>
            <person name="Correr F.H."/>
            <person name="Franceschini L.M."/>
            <person name="Leite T.F."/>
            <person name="Margarido G.R.A."/>
            <person name="Almeida C.A."/>
            <person name="Ferrarezi J.A."/>
            <person name="Labate C.A."/>
        </authorList>
    </citation>
    <scope>NUCLEOTIDE SEQUENCE</scope>
    <source>
        <strain evidence="1">MF-1</strain>
    </source>
</reference>
<evidence type="ECO:0000313" key="2">
    <source>
        <dbReference type="Proteomes" id="UP000765509"/>
    </source>
</evidence>
<organism evidence="1 2">
    <name type="scientific">Austropuccinia psidii MF-1</name>
    <dbReference type="NCBI Taxonomy" id="1389203"/>
    <lineage>
        <taxon>Eukaryota</taxon>
        <taxon>Fungi</taxon>
        <taxon>Dikarya</taxon>
        <taxon>Basidiomycota</taxon>
        <taxon>Pucciniomycotina</taxon>
        <taxon>Pucciniomycetes</taxon>
        <taxon>Pucciniales</taxon>
        <taxon>Sphaerophragmiaceae</taxon>
        <taxon>Austropuccinia</taxon>
    </lineage>
</organism>
<comment type="caution">
    <text evidence="1">The sequence shown here is derived from an EMBL/GenBank/DDBJ whole genome shotgun (WGS) entry which is preliminary data.</text>
</comment>
<evidence type="ECO:0000313" key="1">
    <source>
        <dbReference type="EMBL" id="MBW0552939.1"/>
    </source>
</evidence>
<gene>
    <name evidence="1" type="ORF">O181_092654</name>
</gene>
<accession>A0A9Q3IZW7</accession>
<dbReference type="AlphaFoldDB" id="A0A9Q3IZW7"/>
<name>A0A9Q3IZW7_9BASI</name>
<proteinExistence type="predicted"/>
<protein>
    <submittedName>
        <fullName evidence="1">Uncharacterized protein</fullName>
    </submittedName>
</protein>
<keyword evidence="2" id="KW-1185">Reference proteome</keyword>